<protein>
    <submittedName>
        <fullName evidence="3">Flavodoxin</fullName>
    </submittedName>
</protein>
<reference evidence="3 4" key="1">
    <citation type="submission" date="2015-09" db="EMBL/GenBank/DDBJ databases">
        <authorList>
            <consortium name="Pathogen Informatics"/>
        </authorList>
    </citation>
    <scope>NUCLEOTIDE SEQUENCE [LARGE SCALE GENOMIC DNA]</scope>
    <source>
        <strain evidence="3 4">2789STDY5834956</strain>
    </source>
</reference>
<dbReference type="GO" id="GO:0010181">
    <property type="term" value="F:FMN binding"/>
    <property type="evidence" value="ECO:0007669"/>
    <property type="project" value="InterPro"/>
</dbReference>
<feature type="domain" description="Flavodoxin-like" evidence="2">
    <location>
        <begin position="4"/>
        <end position="151"/>
    </location>
</feature>
<dbReference type="RefSeq" id="WP_155499176.1">
    <property type="nucleotide sequence ID" value="NZ_CZBO01000012.1"/>
</dbReference>
<dbReference type="AlphaFoldDB" id="A0A174VEM9"/>
<dbReference type="InterPro" id="IPR008254">
    <property type="entry name" value="Flavodoxin/NO_synth"/>
</dbReference>
<keyword evidence="1" id="KW-1133">Transmembrane helix</keyword>
<dbReference type="Pfam" id="PF12724">
    <property type="entry name" value="Flavodoxin_5"/>
    <property type="match status" value="1"/>
</dbReference>
<dbReference type="GO" id="GO:0070819">
    <property type="term" value="F:menaquinone-dependent protoporphyrinogen oxidase activity"/>
    <property type="evidence" value="ECO:0007669"/>
    <property type="project" value="TreeGrafter"/>
</dbReference>
<evidence type="ECO:0000256" key="1">
    <source>
        <dbReference type="SAM" id="Phobius"/>
    </source>
</evidence>
<dbReference type="Proteomes" id="UP000095563">
    <property type="component" value="Unassembled WGS sequence"/>
</dbReference>
<accession>A0A174VEM9</accession>
<feature type="transmembrane region" description="Helical" evidence="1">
    <location>
        <begin position="47"/>
        <end position="64"/>
    </location>
</feature>
<dbReference type="PANTHER" id="PTHR38030:SF2">
    <property type="entry name" value="PROTOPORPHYRINOGEN IX DEHYDROGENASE [QUINONE]"/>
    <property type="match status" value="1"/>
</dbReference>
<name>A0A174VEM9_9CLOT</name>
<dbReference type="SUPFAM" id="SSF52218">
    <property type="entry name" value="Flavoproteins"/>
    <property type="match status" value="1"/>
</dbReference>
<dbReference type="Gene3D" id="3.40.50.360">
    <property type="match status" value="1"/>
</dbReference>
<keyword evidence="1" id="KW-0472">Membrane</keyword>
<dbReference type="PROSITE" id="PS50902">
    <property type="entry name" value="FLAVODOXIN_LIKE"/>
    <property type="match status" value="1"/>
</dbReference>
<gene>
    <name evidence="3" type="ORF">ERS852568_02899</name>
</gene>
<proteinExistence type="predicted"/>
<dbReference type="PANTHER" id="PTHR38030">
    <property type="entry name" value="PROTOPORPHYRINOGEN IX DEHYDROGENASE [MENAQUINONE]"/>
    <property type="match status" value="1"/>
</dbReference>
<evidence type="ECO:0000313" key="4">
    <source>
        <dbReference type="Proteomes" id="UP000095563"/>
    </source>
</evidence>
<dbReference type="InterPro" id="IPR026816">
    <property type="entry name" value="Flavodoxin_dom"/>
</dbReference>
<dbReference type="InterPro" id="IPR052200">
    <property type="entry name" value="Protoporphyrinogen_IX_DH"/>
</dbReference>
<keyword evidence="1" id="KW-0812">Transmembrane</keyword>
<evidence type="ECO:0000313" key="3">
    <source>
        <dbReference type="EMBL" id="CUQ33112.1"/>
    </source>
</evidence>
<dbReference type="GO" id="GO:0016651">
    <property type="term" value="F:oxidoreductase activity, acting on NAD(P)H"/>
    <property type="evidence" value="ECO:0007669"/>
    <property type="project" value="UniProtKB-ARBA"/>
</dbReference>
<organism evidence="3 4">
    <name type="scientific">Clostridium baratii</name>
    <dbReference type="NCBI Taxonomy" id="1561"/>
    <lineage>
        <taxon>Bacteria</taxon>
        <taxon>Bacillati</taxon>
        <taxon>Bacillota</taxon>
        <taxon>Clostridia</taxon>
        <taxon>Eubacteriales</taxon>
        <taxon>Clostridiaceae</taxon>
        <taxon>Clostridium</taxon>
    </lineage>
</organism>
<dbReference type="GO" id="GO:0006783">
    <property type="term" value="P:heme biosynthetic process"/>
    <property type="evidence" value="ECO:0007669"/>
    <property type="project" value="TreeGrafter"/>
</dbReference>
<dbReference type="EMBL" id="CZBO01000012">
    <property type="protein sequence ID" value="CUQ33112.1"/>
    <property type="molecule type" value="Genomic_DNA"/>
</dbReference>
<evidence type="ECO:0000259" key="2">
    <source>
        <dbReference type="PROSITE" id="PS50902"/>
    </source>
</evidence>
<sequence length="176" mass="20187">MANILVMYQSKYGATQKYAEWLAEKLSCDLIKTKDANINKVIKYDTIILGGGIYASGIAGISFLKKNYMKLKDKKIVVFAVGVSPYNEEVIKSLKEHNLRDELSKIPCFYCRGAWNEEKMSWKDRTLCNMLKKVVLKKDPSKYEPWEEALVEAIGSECDWTSEENINPIIKFIEAK</sequence>
<dbReference type="InterPro" id="IPR029039">
    <property type="entry name" value="Flavoprotein-like_sf"/>
</dbReference>